<reference evidence="2" key="1">
    <citation type="submission" date="2023-06" db="EMBL/GenBank/DDBJ databases">
        <authorList>
            <person name="Delattre M."/>
        </authorList>
    </citation>
    <scope>NUCLEOTIDE SEQUENCE</scope>
    <source>
        <strain evidence="2">AF72</strain>
    </source>
</reference>
<dbReference type="PANTHER" id="PTHR23021">
    <property type="entry name" value="SERPENTINE RECEPTOR, CLASS T"/>
    <property type="match status" value="1"/>
</dbReference>
<feature type="transmembrane region" description="Helical" evidence="1">
    <location>
        <begin position="163"/>
        <end position="179"/>
    </location>
</feature>
<evidence type="ECO:0000313" key="3">
    <source>
        <dbReference type="Proteomes" id="UP001177023"/>
    </source>
</evidence>
<evidence type="ECO:0000256" key="1">
    <source>
        <dbReference type="SAM" id="Phobius"/>
    </source>
</evidence>
<protein>
    <submittedName>
        <fullName evidence="2">Uncharacterized protein</fullName>
    </submittedName>
</protein>
<keyword evidence="1" id="KW-0472">Membrane</keyword>
<sequence>MDFTTNFDWEVNLTDASNRWSAAAKFEQKWIVEAEESLLGELFDLIHPTYWQYVHRECLELDGMYQKYNDQKLGLIFLAIAVVFEFLYLPVVFVMLKPEFIQHSCYKIMLAMGVIDLVTLIVNGVIPALWYGYSALSVLLGLNRVLQFSTPKLAEQLFDKHRVYFWLGIPIFYMVMTLLKTHPCQFNPILAAYFFDINIFKPMEANTLHITNNVGLTGCVLVLNGSLCYIPYRFSSKRSMSMTNQQKVIIIQCVLICAITGTMSGMYCFMQLVSMPPIFGSISTIMWQLTNGTPALVYLIVNKSIRNAVLKGFGMIDDQHARIYCCGAARVHTTEAPGTSSSAGKYIQADNNSK</sequence>
<dbReference type="InterPro" id="IPR019425">
    <property type="entry name" value="7TM_GPCR_serpentine_rcpt_Srt"/>
</dbReference>
<name>A0AA36G133_9BILA</name>
<keyword evidence="3" id="KW-1185">Reference proteome</keyword>
<dbReference type="Pfam" id="PF10321">
    <property type="entry name" value="7TM_GPCR_Srt"/>
    <property type="match status" value="2"/>
</dbReference>
<proteinExistence type="predicted"/>
<feature type="transmembrane region" description="Helical" evidence="1">
    <location>
        <begin position="278"/>
        <end position="301"/>
    </location>
</feature>
<dbReference type="EMBL" id="CATQJA010002632">
    <property type="protein sequence ID" value="CAJ0574679.1"/>
    <property type="molecule type" value="Genomic_DNA"/>
</dbReference>
<dbReference type="AlphaFoldDB" id="A0AA36G133"/>
<feature type="transmembrane region" description="Helical" evidence="1">
    <location>
        <begin position="73"/>
        <end position="96"/>
    </location>
</feature>
<keyword evidence="1" id="KW-1133">Transmembrane helix</keyword>
<feature type="transmembrane region" description="Helical" evidence="1">
    <location>
        <begin position="248"/>
        <end position="272"/>
    </location>
</feature>
<organism evidence="2 3">
    <name type="scientific">Mesorhabditis spiculigera</name>
    <dbReference type="NCBI Taxonomy" id="96644"/>
    <lineage>
        <taxon>Eukaryota</taxon>
        <taxon>Metazoa</taxon>
        <taxon>Ecdysozoa</taxon>
        <taxon>Nematoda</taxon>
        <taxon>Chromadorea</taxon>
        <taxon>Rhabditida</taxon>
        <taxon>Rhabditina</taxon>
        <taxon>Rhabditomorpha</taxon>
        <taxon>Rhabditoidea</taxon>
        <taxon>Rhabditidae</taxon>
        <taxon>Mesorhabditinae</taxon>
        <taxon>Mesorhabditis</taxon>
    </lineage>
</organism>
<feature type="transmembrane region" description="Helical" evidence="1">
    <location>
        <begin position="108"/>
        <end position="133"/>
    </location>
</feature>
<dbReference type="Proteomes" id="UP001177023">
    <property type="component" value="Unassembled WGS sequence"/>
</dbReference>
<dbReference type="SUPFAM" id="SSF81321">
    <property type="entry name" value="Family A G protein-coupled receptor-like"/>
    <property type="match status" value="1"/>
</dbReference>
<evidence type="ECO:0000313" key="2">
    <source>
        <dbReference type="EMBL" id="CAJ0574679.1"/>
    </source>
</evidence>
<feature type="non-terminal residue" evidence="2">
    <location>
        <position position="354"/>
    </location>
</feature>
<dbReference type="PANTHER" id="PTHR23021:SF16">
    <property type="entry name" value="SERPENTINE RECEPTOR, CLASS T"/>
    <property type="match status" value="1"/>
</dbReference>
<keyword evidence="1" id="KW-0812">Transmembrane</keyword>
<comment type="caution">
    <text evidence="2">The sequence shown here is derived from an EMBL/GenBank/DDBJ whole genome shotgun (WGS) entry which is preliminary data.</text>
</comment>
<gene>
    <name evidence="2" type="ORF">MSPICULIGERA_LOCUS13007</name>
</gene>
<accession>A0AA36G133</accession>